<dbReference type="InterPro" id="IPR058627">
    <property type="entry name" value="MdtA-like_C"/>
</dbReference>
<dbReference type="AlphaFoldDB" id="A0AAE5BU94"/>
<reference evidence="5" key="1">
    <citation type="submission" date="2020-01" db="EMBL/GenBank/DDBJ databases">
        <authorList>
            <person name="Chen W.-M."/>
        </authorList>
    </citation>
    <scope>NUCLEOTIDE SEQUENCE</scope>
    <source>
        <strain evidence="5">CYK-10</strain>
    </source>
</reference>
<dbReference type="GO" id="GO:0015562">
    <property type="term" value="F:efflux transmembrane transporter activity"/>
    <property type="evidence" value="ECO:0007669"/>
    <property type="project" value="TreeGrafter"/>
</dbReference>
<evidence type="ECO:0000313" key="5">
    <source>
        <dbReference type="EMBL" id="NBZ86524.1"/>
    </source>
</evidence>
<feature type="domain" description="Multidrug resistance protein MdtA-like C-terminal permuted SH3" evidence="4">
    <location>
        <begin position="273"/>
        <end position="331"/>
    </location>
</feature>
<keyword evidence="2" id="KW-0175">Coiled coil</keyword>
<accession>A0AAE5BU94</accession>
<dbReference type="GO" id="GO:1990281">
    <property type="term" value="C:efflux pump complex"/>
    <property type="evidence" value="ECO:0007669"/>
    <property type="project" value="TreeGrafter"/>
</dbReference>
<dbReference type="EMBL" id="JAABNR010000002">
    <property type="protein sequence ID" value="NBZ86524.1"/>
    <property type="molecule type" value="Genomic_DNA"/>
</dbReference>
<dbReference type="Gene3D" id="2.40.30.170">
    <property type="match status" value="1"/>
</dbReference>
<dbReference type="RefSeq" id="WP_168773329.1">
    <property type="nucleotide sequence ID" value="NZ_JAABNR010000002.1"/>
</dbReference>
<protein>
    <submittedName>
        <fullName evidence="5">Efflux RND transporter periplasmic adaptor subunit</fullName>
    </submittedName>
</protein>
<comment type="similarity">
    <text evidence="1">Belongs to the membrane fusion protein (MFP) (TC 8.A.1) family.</text>
</comment>
<gene>
    <name evidence="5" type="ORF">GV832_02945</name>
</gene>
<name>A0AAE5BU94_9RHOB</name>
<dbReference type="PANTHER" id="PTHR30469:SF38">
    <property type="entry name" value="HLYD FAMILY SECRETION PROTEIN"/>
    <property type="match status" value="1"/>
</dbReference>
<dbReference type="InterPro" id="IPR006143">
    <property type="entry name" value="RND_pump_MFP"/>
</dbReference>
<sequence length="345" mass="35622">MRLVLCLFACMAQAALADAPLPVRIVTVASASEMIDYRLAGTIEAPDTFTAGFRDGGRVLSVAVQVGDRLAQGDEIARTDPTQAQAALEAAEAQANGAQAALTQAESAQARIQAQLDGGVATRAELDAANQQLTAARAARAQAETQVAKARRAVEDTVLRASQDVIVTARAAEPGQVTGPGQTVVSLAADDRRVAVFYAPDSVDLSAFVGETIVLEAMDSDLVLQARLTEVSPVVDPATGTVRVKAEVQDPPADQPLLGTPILGRVALEGPRAIHLPWDALTATAQGAAVWKVDPATMAVALTPVTVASYGAEEVLVSQGLAEGDQVVGAGSQMMYPGRLVEAAQ</sequence>
<keyword evidence="6" id="KW-1185">Reference proteome</keyword>
<dbReference type="NCBIfam" id="TIGR01730">
    <property type="entry name" value="RND_mfp"/>
    <property type="match status" value="1"/>
</dbReference>
<dbReference type="Gene3D" id="2.40.50.100">
    <property type="match status" value="1"/>
</dbReference>
<dbReference type="Proteomes" id="UP001193501">
    <property type="component" value="Unassembled WGS sequence"/>
</dbReference>
<evidence type="ECO:0000256" key="1">
    <source>
        <dbReference type="ARBA" id="ARBA00009477"/>
    </source>
</evidence>
<feature type="coiled-coil region" evidence="2">
    <location>
        <begin position="88"/>
        <end position="153"/>
    </location>
</feature>
<dbReference type="Gene3D" id="1.10.287.470">
    <property type="entry name" value="Helix hairpin bin"/>
    <property type="match status" value="1"/>
</dbReference>
<evidence type="ECO:0000256" key="3">
    <source>
        <dbReference type="SAM" id="SignalP"/>
    </source>
</evidence>
<feature type="chain" id="PRO_5041951483" evidence="3">
    <location>
        <begin position="18"/>
        <end position="345"/>
    </location>
</feature>
<evidence type="ECO:0000259" key="4">
    <source>
        <dbReference type="Pfam" id="PF25967"/>
    </source>
</evidence>
<keyword evidence="3" id="KW-0732">Signal</keyword>
<evidence type="ECO:0000313" key="6">
    <source>
        <dbReference type="Proteomes" id="UP001193501"/>
    </source>
</evidence>
<organism evidence="5 6">
    <name type="scientific">Stagnihabitans tardus</name>
    <dbReference type="NCBI Taxonomy" id="2699202"/>
    <lineage>
        <taxon>Bacteria</taxon>
        <taxon>Pseudomonadati</taxon>
        <taxon>Pseudomonadota</taxon>
        <taxon>Alphaproteobacteria</taxon>
        <taxon>Rhodobacterales</taxon>
        <taxon>Paracoccaceae</taxon>
        <taxon>Stagnihabitans</taxon>
    </lineage>
</organism>
<dbReference type="SUPFAM" id="SSF111369">
    <property type="entry name" value="HlyD-like secretion proteins"/>
    <property type="match status" value="1"/>
</dbReference>
<comment type="caution">
    <text evidence="5">The sequence shown here is derived from an EMBL/GenBank/DDBJ whole genome shotgun (WGS) entry which is preliminary data.</text>
</comment>
<feature type="signal peptide" evidence="3">
    <location>
        <begin position="1"/>
        <end position="17"/>
    </location>
</feature>
<proteinExistence type="inferred from homology"/>
<evidence type="ECO:0000256" key="2">
    <source>
        <dbReference type="SAM" id="Coils"/>
    </source>
</evidence>
<dbReference type="Gene3D" id="2.40.420.20">
    <property type="match status" value="1"/>
</dbReference>
<dbReference type="Pfam" id="PF25967">
    <property type="entry name" value="RND-MFP_C"/>
    <property type="match status" value="1"/>
</dbReference>
<dbReference type="PANTHER" id="PTHR30469">
    <property type="entry name" value="MULTIDRUG RESISTANCE PROTEIN MDTA"/>
    <property type="match status" value="1"/>
</dbReference>